<sequence length="278" mass="33030">MTETIDKNQVKTIVFCGYLILLSYKFFNGELLYQHTYPPYNYPVLNIPYWLFLLTGIKNLIFNHIFLKIVITCTLFLSSILSIIKKESTLYPKIFCFCIWIYQFSYYSIVAYQHFDIGILFPCLPFIFKDNMKFSISFNFGRYFFCGLYFLAGILKIFNGGVFNVYQMRDSILMTCLDFMYFNPNSFKTEIMSFFIQNYILGYFLYLGACILEISFILGFFGKKYDLYLFILFLVFHFSNYLLLDIPFTNHCIILTFLLPVKNYMGNKTHHLKPSLRS</sequence>
<evidence type="ECO:0008006" key="4">
    <source>
        <dbReference type="Google" id="ProtNLM"/>
    </source>
</evidence>
<keyword evidence="1" id="KW-1133">Transmembrane helix</keyword>
<feature type="transmembrane region" description="Helical" evidence="1">
    <location>
        <begin position="12"/>
        <end position="28"/>
    </location>
</feature>
<protein>
    <recommendedName>
        <fullName evidence="4">HTTM domain-containing protein</fullName>
    </recommendedName>
</protein>
<keyword evidence="3" id="KW-1185">Reference proteome</keyword>
<feature type="transmembrane region" description="Helical" evidence="1">
    <location>
        <begin position="200"/>
        <end position="220"/>
    </location>
</feature>
<reference evidence="2 3" key="1">
    <citation type="submission" date="2020-12" db="EMBL/GenBank/DDBJ databases">
        <title>Bacterial novel species Pedobacter sp. SD-b isolated from soil.</title>
        <authorList>
            <person name="Jung H.-Y."/>
        </authorList>
    </citation>
    <scope>NUCLEOTIDE SEQUENCE [LARGE SCALE GENOMIC DNA]</scope>
    <source>
        <strain evidence="2 3">SD-b</strain>
    </source>
</reference>
<feature type="transmembrane region" description="Helical" evidence="1">
    <location>
        <begin position="227"/>
        <end position="244"/>
    </location>
</feature>
<feature type="transmembrane region" description="Helical" evidence="1">
    <location>
        <begin position="140"/>
        <end position="158"/>
    </location>
</feature>
<organism evidence="2 3">
    <name type="scientific">Pedobacter segetis</name>
    <dbReference type="NCBI Taxonomy" id="2793069"/>
    <lineage>
        <taxon>Bacteria</taxon>
        <taxon>Pseudomonadati</taxon>
        <taxon>Bacteroidota</taxon>
        <taxon>Sphingobacteriia</taxon>
        <taxon>Sphingobacteriales</taxon>
        <taxon>Sphingobacteriaceae</taxon>
        <taxon>Pedobacter</taxon>
    </lineage>
</organism>
<gene>
    <name evidence="2" type="ORF">I5M32_08740</name>
</gene>
<keyword evidence="1" id="KW-0472">Membrane</keyword>
<comment type="caution">
    <text evidence="2">The sequence shown here is derived from an EMBL/GenBank/DDBJ whole genome shotgun (WGS) entry which is preliminary data.</text>
</comment>
<proteinExistence type="predicted"/>
<dbReference type="EMBL" id="JAEHFY010000010">
    <property type="protein sequence ID" value="MBK0383044.1"/>
    <property type="molecule type" value="Genomic_DNA"/>
</dbReference>
<dbReference type="Proteomes" id="UP000660024">
    <property type="component" value="Unassembled WGS sequence"/>
</dbReference>
<dbReference type="RefSeq" id="WP_200585848.1">
    <property type="nucleotide sequence ID" value="NZ_JAEHFY010000010.1"/>
</dbReference>
<feature type="transmembrane region" description="Helical" evidence="1">
    <location>
        <begin position="65"/>
        <end position="84"/>
    </location>
</feature>
<evidence type="ECO:0000313" key="2">
    <source>
        <dbReference type="EMBL" id="MBK0383044.1"/>
    </source>
</evidence>
<evidence type="ECO:0000256" key="1">
    <source>
        <dbReference type="SAM" id="Phobius"/>
    </source>
</evidence>
<accession>A0ABS1BJH7</accession>
<evidence type="ECO:0000313" key="3">
    <source>
        <dbReference type="Proteomes" id="UP000660024"/>
    </source>
</evidence>
<name>A0ABS1BJH7_9SPHI</name>
<keyword evidence="1" id="KW-0812">Transmembrane</keyword>